<dbReference type="EMBL" id="CM010719">
    <property type="protein sequence ID" value="RZC63705.1"/>
    <property type="molecule type" value="Genomic_DNA"/>
</dbReference>
<keyword evidence="4" id="KW-1185">Reference proteome</keyword>
<organism evidence="3 4">
    <name type="scientific">Papaver somniferum</name>
    <name type="common">Opium poppy</name>
    <dbReference type="NCBI Taxonomy" id="3469"/>
    <lineage>
        <taxon>Eukaryota</taxon>
        <taxon>Viridiplantae</taxon>
        <taxon>Streptophyta</taxon>
        <taxon>Embryophyta</taxon>
        <taxon>Tracheophyta</taxon>
        <taxon>Spermatophyta</taxon>
        <taxon>Magnoliopsida</taxon>
        <taxon>Ranunculales</taxon>
        <taxon>Papaveraceae</taxon>
        <taxon>Papaveroideae</taxon>
        <taxon>Papaver</taxon>
    </lineage>
</organism>
<dbReference type="STRING" id="3469.A0A4Y7JVG3"/>
<dbReference type="OMA" id="VWENENP"/>
<feature type="compositionally biased region" description="Acidic residues" evidence="1">
    <location>
        <begin position="40"/>
        <end position="54"/>
    </location>
</feature>
<reference evidence="3 4" key="1">
    <citation type="journal article" date="2018" name="Science">
        <title>The opium poppy genome and morphinan production.</title>
        <authorList>
            <person name="Guo L."/>
            <person name="Winzer T."/>
            <person name="Yang X."/>
            <person name="Li Y."/>
            <person name="Ning Z."/>
            <person name="He Z."/>
            <person name="Teodor R."/>
            <person name="Lu Y."/>
            <person name="Bowser T.A."/>
            <person name="Graham I.A."/>
            <person name="Ye K."/>
        </authorList>
    </citation>
    <scope>NUCLEOTIDE SEQUENCE [LARGE SCALE GENOMIC DNA]</scope>
    <source>
        <strain evidence="4">cv. HN1</strain>
        <tissue evidence="3">Leaves</tissue>
    </source>
</reference>
<dbReference type="Proteomes" id="UP000316621">
    <property type="component" value="Chromosome 5"/>
</dbReference>
<feature type="compositionally biased region" description="Basic and acidic residues" evidence="1">
    <location>
        <begin position="113"/>
        <end position="122"/>
    </location>
</feature>
<dbReference type="Gramene" id="RZC63705">
    <property type="protein sequence ID" value="RZC63705"/>
    <property type="gene ID" value="C5167_025459"/>
</dbReference>
<feature type="domain" description="Aminotransferase-like plant mobile" evidence="2">
    <location>
        <begin position="174"/>
        <end position="225"/>
    </location>
</feature>
<feature type="compositionally biased region" description="Acidic residues" evidence="1">
    <location>
        <begin position="80"/>
        <end position="104"/>
    </location>
</feature>
<evidence type="ECO:0000313" key="4">
    <source>
        <dbReference type="Proteomes" id="UP000316621"/>
    </source>
</evidence>
<evidence type="ECO:0000256" key="1">
    <source>
        <dbReference type="SAM" id="MobiDB-lite"/>
    </source>
</evidence>
<dbReference type="InterPro" id="IPR019557">
    <property type="entry name" value="AminoTfrase-like_pln_mobile"/>
</dbReference>
<feature type="region of interest" description="Disordered" evidence="1">
    <location>
        <begin position="1"/>
        <end position="129"/>
    </location>
</feature>
<sequence>MGRYQKPKSSPQDFSKLPERPTKKSSASIRRGDRRRNEDIVEEVDKDNVEESDNASEYSSEDSRNDGSDKDIVEEVDKDTVEDDNNEEEFDEESSDEDNEDNLGEADAGRASSSEKGKKAVEAGEIPGQPINPRLLSYYKDHIARSVWENENPRENPTPLLKLHQHQDMYGHDKIDRALINAFRERWYPETNTYHLPFGEMTITIEDVERISRLSAKGKVVEGVFGAKTMTWEYTRSRVNAYFLQCLENLEEVNSYSWATACLAWIYHHLGQGSGTEVYSMAGCMTILQVWIYDHFPVLERHSLVGGYEECNPRASLYVPIQPERTLEFDLVDLREKLDDLTEEKVTWDPYKSIRDGSIHQVAHYTGPLKCFDVVEWHNPNRVLRQFGVIQDKPKGVFLDKEKTVSKPSSFKSYYGILVLPGKRESHISHSSDKTRNKQMPVFQLENFMEFPSYLVDEKSILLDFQTEREPKSHMMSQILFCIHVISGKRVNDISRSPHRTRNKIFTFLCF</sequence>
<dbReference type="InterPro" id="IPR044824">
    <property type="entry name" value="MAIN-like"/>
</dbReference>
<name>A0A4Y7JVG3_PAPSO</name>
<dbReference type="PANTHER" id="PTHR46033">
    <property type="entry name" value="PROTEIN MAIN-LIKE 2"/>
    <property type="match status" value="1"/>
</dbReference>
<dbReference type="AlphaFoldDB" id="A0A4Y7JVG3"/>
<dbReference type="Pfam" id="PF10536">
    <property type="entry name" value="PMD"/>
    <property type="match status" value="2"/>
</dbReference>
<protein>
    <recommendedName>
        <fullName evidence="2">Aminotransferase-like plant mobile domain-containing protein</fullName>
    </recommendedName>
</protein>
<dbReference type="GO" id="GO:0010073">
    <property type="term" value="P:meristem maintenance"/>
    <property type="evidence" value="ECO:0007669"/>
    <property type="project" value="InterPro"/>
</dbReference>
<proteinExistence type="predicted"/>
<feature type="domain" description="Aminotransferase-like plant mobile" evidence="2">
    <location>
        <begin position="235"/>
        <end position="404"/>
    </location>
</feature>
<evidence type="ECO:0000313" key="3">
    <source>
        <dbReference type="EMBL" id="RZC63705.1"/>
    </source>
</evidence>
<dbReference type="PANTHER" id="PTHR46033:SF8">
    <property type="entry name" value="PROTEIN MAINTENANCE OF MERISTEMS-LIKE"/>
    <property type="match status" value="1"/>
</dbReference>
<feature type="compositionally biased region" description="Basic and acidic residues" evidence="1">
    <location>
        <begin position="61"/>
        <end position="79"/>
    </location>
</feature>
<accession>A0A4Y7JVG3</accession>
<evidence type="ECO:0000259" key="2">
    <source>
        <dbReference type="Pfam" id="PF10536"/>
    </source>
</evidence>
<gene>
    <name evidence="3" type="ORF">C5167_025459</name>
</gene>